<organism evidence="2 3">
    <name type="scientific">Lacicoccus qingdaonensis</name>
    <dbReference type="NCBI Taxonomy" id="576118"/>
    <lineage>
        <taxon>Bacteria</taxon>
        <taxon>Bacillati</taxon>
        <taxon>Bacillota</taxon>
        <taxon>Bacilli</taxon>
        <taxon>Bacillales</taxon>
        <taxon>Salinicoccaceae</taxon>
        <taxon>Lacicoccus</taxon>
    </lineage>
</organism>
<feature type="transmembrane region" description="Helical" evidence="1">
    <location>
        <begin position="37"/>
        <end position="55"/>
    </location>
</feature>
<feature type="transmembrane region" description="Helical" evidence="1">
    <location>
        <begin position="61"/>
        <end position="81"/>
    </location>
</feature>
<reference evidence="3" key="1">
    <citation type="submission" date="2016-10" db="EMBL/GenBank/DDBJ databases">
        <authorList>
            <person name="Varghese N."/>
            <person name="Submissions S."/>
        </authorList>
    </citation>
    <scope>NUCLEOTIDE SEQUENCE [LARGE SCALE GENOMIC DNA]</scope>
    <source>
        <strain evidence="3">CGMCC 1.8895</strain>
    </source>
</reference>
<gene>
    <name evidence="2" type="ORF">SAMN05216216_1414</name>
</gene>
<dbReference type="STRING" id="576118.SAMN05216216_1414"/>
<keyword evidence="1" id="KW-0472">Membrane</keyword>
<dbReference type="RefSeq" id="WP_176754167.1">
    <property type="nucleotide sequence ID" value="NZ_FNFY01000041.1"/>
</dbReference>
<evidence type="ECO:0000313" key="2">
    <source>
        <dbReference type="EMBL" id="SDL31350.1"/>
    </source>
</evidence>
<dbReference type="AlphaFoldDB" id="A0A1G9J1J2"/>
<dbReference type="Proteomes" id="UP000199008">
    <property type="component" value="Unassembled WGS sequence"/>
</dbReference>
<dbReference type="PANTHER" id="PTHR36974:SF1">
    <property type="entry name" value="DOXX FAMILY MEMBRANE PROTEIN"/>
    <property type="match status" value="1"/>
</dbReference>
<evidence type="ECO:0000256" key="1">
    <source>
        <dbReference type="SAM" id="Phobius"/>
    </source>
</evidence>
<name>A0A1G9J1J2_9BACL</name>
<keyword evidence="1" id="KW-1133">Transmembrane helix</keyword>
<proteinExistence type="predicted"/>
<dbReference type="PANTHER" id="PTHR36974">
    <property type="entry name" value="MEMBRANE PROTEIN-RELATED"/>
    <property type="match status" value="1"/>
</dbReference>
<evidence type="ECO:0000313" key="3">
    <source>
        <dbReference type="Proteomes" id="UP000199008"/>
    </source>
</evidence>
<keyword evidence="3" id="KW-1185">Reference proteome</keyword>
<keyword evidence="1" id="KW-0812">Transmembrane</keyword>
<accession>A0A1G9J1J2</accession>
<protein>
    <submittedName>
        <fullName evidence="2">Uncharacterized membrane protein</fullName>
    </submittedName>
</protein>
<dbReference type="EMBL" id="FNFY01000041">
    <property type="protein sequence ID" value="SDL31350.1"/>
    <property type="molecule type" value="Genomic_DNA"/>
</dbReference>
<sequence length="116" mass="13302">MIRIFMGTVFSIAGTAHFLASDRFAKIIPGFIPFKKFLALFTGGLELIFGVLLLTNKFKNWHLIGMQSFLWAVFPANVYMLTHRDKLGLQHLPKWALVLRLPLQWPMARMIGSLKK</sequence>